<proteinExistence type="predicted"/>
<feature type="transmembrane region" description="Helical" evidence="6">
    <location>
        <begin position="61"/>
        <end position="83"/>
    </location>
</feature>
<evidence type="ECO:0000259" key="7">
    <source>
        <dbReference type="Pfam" id="PF06803"/>
    </source>
</evidence>
<feature type="transmembrane region" description="Helical" evidence="6">
    <location>
        <begin position="26"/>
        <end position="49"/>
    </location>
</feature>
<reference evidence="9" key="1">
    <citation type="submission" date="2019-10" db="EMBL/GenBank/DDBJ databases">
        <title>Streptomyces sp. nov., a novel actinobacterium isolated from alkaline environment.</title>
        <authorList>
            <person name="Golinska P."/>
        </authorList>
    </citation>
    <scope>NUCLEOTIDE SEQUENCE [LARGE SCALE GENOMIC DNA]</scope>
    <source>
        <strain evidence="9">DSM 42108</strain>
    </source>
</reference>
<keyword evidence="9" id="KW-1185">Reference proteome</keyword>
<name>A0A7W3XZE0_9ACTN</name>
<evidence type="ECO:0000256" key="2">
    <source>
        <dbReference type="ARBA" id="ARBA00022692"/>
    </source>
</evidence>
<sequence>MARWTAARPGTADAGRGEGRRPVENWVVTLLVVLGVIAVATAAVAVVLVTKLVRAYRTLRAVGLNSGDKFAFWGAIAYTIWPVDLLPDPIYLDDIGVLLAALTRLGMSARDARRKRAVGPGREPSASAPSRD</sequence>
<feature type="region of interest" description="Disordered" evidence="5">
    <location>
        <begin position="109"/>
        <end position="132"/>
    </location>
</feature>
<feature type="domain" description="DUF1232" evidence="7">
    <location>
        <begin position="69"/>
        <end position="99"/>
    </location>
</feature>
<dbReference type="Proteomes" id="UP000530234">
    <property type="component" value="Unassembled WGS sequence"/>
</dbReference>
<evidence type="ECO:0000256" key="1">
    <source>
        <dbReference type="ARBA" id="ARBA00004127"/>
    </source>
</evidence>
<evidence type="ECO:0000256" key="3">
    <source>
        <dbReference type="ARBA" id="ARBA00022989"/>
    </source>
</evidence>
<evidence type="ECO:0000256" key="5">
    <source>
        <dbReference type="SAM" id="MobiDB-lite"/>
    </source>
</evidence>
<keyword evidence="3 6" id="KW-1133">Transmembrane helix</keyword>
<dbReference type="InterPro" id="IPR010652">
    <property type="entry name" value="DUF1232"/>
</dbReference>
<comment type="subcellular location">
    <subcellularLocation>
        <location evidence="1">Endomembrane system</location>
        <topology evidence="1">Multi-pass membrane protein</topology>
    </subcellularLocation>
</comment>
<dbReference type="EMBL" id="VKHS01001234">
    <property type="protein sequence ID" value="MBB0232852.1"/>
    <property type="molecule type" value="Genomic_DNA"/>
</dbReference>
<protein>
    <submittedName>
        <fullName evidence="8">DUF1232 domain-containing protein</fullName>
    </submittedName>
</protein>
<organism evidence="8 9">
    <name type="scientific">Streptomyces calidiresistens</name>
    <dbReference type="NCBI Taxonomy" id="1485586"/>
    <lineage>
        <taxon>Bacteria</taxon>
        <taxon>Bacillati</taxon>
        <taxon>Actinomycetota</taxon>
        <taxon>Actinomycetes</taxon>
        <taxon>Kitasatosporales</taxon>
        <taxon>Streptomycetaceae</taxon>
        <taxon>Streptomyces</taxon>
    </lineage>
</organism>
<evidence type="ECO:0000313" key="8">
    <source>
        <dbReference type="EMBL" id="MBB0232852.1"/>
    </source>
</evidence>
<dbReference type="GO" id="GO:0012505">
    <property type="term" value="C:endomembrane system"/>
    <property type="evidence" value="ECO:0007669"/>
    <property type="project" value="UniProtKB-SubCell"/>
</dbReference>
<dbReference type="Pfam" id="PF06803">
    <property type="entry name" value="DUF1232"/>
    <property type="match status" value="1"/>
</dbReference>
<gene>
    <name evidence="8" type="ORF">FOE67_26020</name>
</gene>
<dbReference type="AlphaFoldDB" id="A0A7W3XZE0"/>
<evidence type="ECO:0000256" key="4">
    <source>
        <dbReference type="ARBA" id="ARBA00023136"/>
    </source>
</evidence>
<comment type="caution">
    <text evidence="8">The sequence shown here is derived from an EMBL/GenBank/DDBJ whole genome shotgun (WGS) entry which is preliminary data.</text>
</comment>
<evidence type="ECO:0000313" key="9">
    <source>
        <dbReference type="Proteomes" id="UP000530234"/>
    </source>
</evidence>
<keyword evidence="2 6" id="KW-0812">Transmembrane</keyword>
<accession>A0A7W3XZE0</accession>
<keyword evidence="4 6" id="KW-0472">Membrane</keyword>
<evidence type="ECO:0000256" key="6">
    <source>
        <dbReference type="SAM" id="Phobius"/>
    </source>
</evidence>